<dbReference type="Proteomes" id="UP000838756">
    <property type="component" value="Unassembled WGS sequence"/>
</dbReference>
<keyword evidence="2" id="KW-1185">Reference proteome</keyword>
<dbReference type="OrthoDB" id="10052065at2759"/>
<dbReference type="AlphaFoldDB" id="A0A8S4QUI0"/>
<sequence length="212" mass="24102">RQKANTIIMSFVDLATLAMHRRQEMEARLNVFLGKCDRAVMDIKKLQHQAKGFVEQLNCEPSELRDKFLSCMKQLDEYTYLITDFNLALDNLDRPVNKSTYYMPVHDNPGRILKPLPPTALNLIDALSEPTPSTSKACANHCPSEKIKKKKIPKEDQILIAFSSTSCSSESVPSSKMEKEVQCNLKNEVEKLSLTGKHLFMLNNIFLLKIQS</sequence>
<protein>
    <submittedName>
        <fullName evidence="1">Jg4127 protein</fullName>
    </submittedName>
</protein>
<name>A0A8S4QUI0_9NEOP</name>
<organism evidence="1 2">
    <name type="scientific">Pararge aegeria aegeria</name>
    <dbReference type="NCBI Taxonomy" id="348720"/>
    <lineage>
        <taxon>Eukaryota</taxon>
        <taxon>Metazoa</taxon>
        <taxon>Ecdysozoa</taxon>
        <taxon>Arthropoda</taxon>
        <taxon>Hexapoda</taxon>
        <taxon>Insecta</taxon>
        <taxon>Pterygota</taxon>
        <taxon>Neoptera</taxon>
        <taxon>Endopterygota</taxon>
        <taxon>Lepidoptera</taxon>
        <taxon>Glossata</taxon>
        <taxon>Ditrysia</taxon>
        <taxon>Papilionoidea</taxon>
        <taxon>Nymphalidae</taxon>
        <taxon>Satyrinae</taxon>
        <taxon>Satyrini</taxon>
        <taxon>Parargina</taxon>
        <taxon>Pararge</taxon>
    </lineage>
</organism>
<accession>A0A8S4QUI0</accession>
<evidence type="ECO:0000313" key="1">
    <source>
        <dbReference type="EMBL" id="CAH2222126.1"/>
    </source>
</evidence>
<gene>
    <name evidence="1" type="primary">jg4127</name>
    <name evidence="1" type="ORF">PAEG_LOCUS6745</name>
</gene>
<reference evidence="1" key="1">
    <citation type="submission" date="2022-03" db="EMBL/GenBank/DDBJ databases">
        <authorList>
            <person name="Lindestad O."/>
        </authorList>
    </citation>
    <scope>NUCLEOTIDE SEQUENCE</scope>
</reference>
<evidence type="ECO:0000313" key="2">
    <source>
        <dbReference type="Proteomes" id="UP000838756"/>
    </source>
</evidence>
<dbReference type="EMBL" id="CAKXAJ010020429">
    <property type="protein sequence ID" value="CAH2222126.1"/>
    <property type="molecule type" value="Genomic_DNA"/>
</dbReference>
<comment type="caution">
    <text evidence="1">The sequence shown here is derived from an EMBL/GenBank/DDBJ whole genome shotgun (WGS) entry which is preliminary data.</text>
</comment>
<feature type="non-terminal residue" evidence="1">
    <location>
        <position position="1"/>
    </location>
</feature>
<proteinExistence type="predicted"/>